<dbReference type="OrthoDB" id="10072614at2759"/>
<dbReference type="GO" id="GO:0003697">
    <property type="term" value="F:single-stranded DNA binding"/>
    <property type="evidence" value="ECO:0007669"/>
    <property type="project" value="TreeGrafter"/>
</dbReference>
<evidence type="ECO:0000256" key="1">
    <source>
        <dbReference type="ARBA" id="ARBA00004123"/>
    </source>
</evidence>
<feature type="coiled-coil region" evidence="12">
    <location>
        <begin position="337"/>
        <end position="456"/>
    </location>
</feature>
<feature type="domain" description="Rad50/SbcC-type AAA" evidence="13">
    <location>
        <begin position="33"/>
        <end position="239"/>
    </location>
</feature>
<name>A0A8X7CRB3_9ARAC</name>
<feature type="coiled-coil region" evidence="12">
    <location>
        <begin position="723"/>
        <end position="813"/>
    </location>
</feature>
<evidence type="ECO:0000256" key="10">
    <source>
        <dbReference type="ARBA" id="ARBA00023204"/>
    </source>
</evidence>
<dbReference type="GO" id="GO:0003684">
    <property type="term" value="F:damaged DNA binding"/>
    <property type="evidence" value="ECO:0007669"/>
    <property type="project" value="TreeGrafter"/>
</dbReference>
<evidence type="ECO:0000256" key="11">
    <source>
        <dbReference type="ARBA" id="ARBA00023242"/>
    </source>
</evidence>
<dbReference type="Gene3D" id="3.40.50.300">
    <property type="entry name" value="P-loop containing nucleotide triphosphate hydrolases"/>
    <property type="match status" value="2"/>
</dbReference>
<evidence type="ECO:0000256" key="3">
    <source>
        <dbReference type="ARBA" id="ARBA00006793"/>
    </source>
</evidence>
<dbReference type="GO" id="GO:0035861">
    <property type="term" value="C:site of double-strand break"/>
    <property type="evidence" value="ECO:0007669"/>
    <property type="project" value="TreeGrafter"/>
</dbReference>
<comment type="similarity">
    <text evidence="3">Belongs to the SMC family. SMC6 subfamily.</text>
</comment>
<evidence type="ECO:0000256" key="4">
    <source>
        <dbReference type="ARBA" id="ARBA00022454"/>
    </source>
</evidence>
<evidence type="ECO:0000313" key="14">
    <source>
        <dbReference type="EMBL" id="GFY77841.1"/>
    </source>
</evidence>
<evidence type="ECO:0000256" key="8">
    <source>
        <dbReference type="ARBA" id="ARBA00023054"/>
    </source>
</evidence>
<dbReference type="PANTHER" id="PTHR19306">
    <property type="entry name" value="STRUCTURAL MAINTENANCE OF CHROMOSOMES 5,6 SMC5, SMC6"/>
    <property type="match status" value="1"/>
</dbReference>
<dbReference type="AlphaFoldDB" id="A0A8X7CRB3"/>
<dbReference type="InterPro" id="IPR027417">
    <property type="entry name" value="P-loop_NTPase"/>
</dbReference>
<evidence type="ECO:0000256" key="2">
    <source>
        <dbReference type="ARBA" id="ARBA00004286"/>
    </source>
</evidence>
<sequence>MKRPAKKETLDTAKKRKKFDLSRSEGKLGLIESVSVQNFMCHDNLSLSLGPHMNFIIGQNGSGKSAILTAIILALGGKASTTDRYSNVKGFVKKGKNKGKVEVVLRNTGILAYKPEEYGEKIIIVREFNREGTSSYKIKSESGTICSVHKKELENIVEAMDIPVDNPLCILTQANSKKFLISKEARPERLFEFFYKGTGLEALELKYKSMVNTKEEAEAELEKKKSSIPELKAELKKWKKLLDSSERISDYKKELMWATVIEMKKIFQKEEEDYQKLVQEINDREDSLEKCKIRFDEKCSELEEFVTEKRYLERSITDYRKTLSSLRNQFQDFASTLREKEGIKHRLESDVKQLLEEKIGLEKCIEEQQEKKLSTIEEERRRCELTIQDLRNKNLEMQNNINSLKDLRNKKLYENTNIEKKMDELKAEIVNHNSKYRKYNENLKSAENALQNKVNAFGEHTVKVLQEIENKRNAFIKLPVGPIGMHLEVKQPKYTLAIEFAIGNNLLNSFCVDNYQDSMILRDILRKFYRIPPSIVVSPFEDGRFDVKGNAAISTFPTVLEMLTIKNDIVANCLIDQAQIEKKLLVEDVSASIKLMNDPPKNCISAYLLNLDQICFHPSRFYSFGKSYPRSKLNSTRPEDITNLKKDCENEILEVRKKETCMRVFENCLKAIPGEISNLDNQIVKKTTEVSKNKNIIKDLLCREISKDMNCLQEDLLKKVYDYNRKQAELQKCILEVNEYKEKRDKLSKEIDLQMTSLQNSTNKFKELCEKENTLNKDKETLKLGKEKFQQELKLLENKSEVFKKNIEQSKEKIRIAHSNAEKSGECIDSGRSVEEIKLLIKETERVIETQSKCDREGLSRRYVEKLENINRAEQELKKIERYLMRIDGMIKLRRSKFNLIKRQTETTIDMAFIAICSGNGYKGRLEINSTKRTLALIVDPRSGDSGRKNQSSLSGGERSFVMIAFLLALWQRTKIPFRILDEYDVFMDSNNRQLSVDLLKKKSEEMVETQFVYLSPLDLPRIQESDFIQIIRLAAPKRKNEDND</sequence>
<evidence type="ECO:0000256" key="9">
    <source>
        <dbReference type="ARBA" id="ARBA00023172"/>
    </source>
</evidence>
<evidence type="ECO:0000256" key="7">
    <source>
        <dbReference type="ARBA" id="ARBA00022840"/>
    </source>
</evidence>
<dbReference type="GO" id="GO:0030915">
    <property type="term" value="C:Smc5-Smc6 complex"/>
    <property type="evidence" value="ECO:0007669"/>
    <property type="project" value="TreeGrafter"/>
</dbReference>
<evidence type="ECO:0000256" key="5">
    <source>
        <dbReference type="ARBA" id="ARBA00022741"/>
    </source>
</evidence>
<reference evidence="14" key="1">
    <citation type="submission" date="2020-08" db="EMBL/GenBank/DDBJ databases">
        <title>Multicomponent nature underlies the extraordinary mechanical properties of spider dragline silk.</title>
        <authorList>
            <person name="Kono N."/>
            <person name="Nakamura H."/>
            <person name="Mori M."/>
            <person name="Yoshida Y."/>
            <person name="Ohtoshi R."/>
            <person name="Malay A.D."/>
            <person name="Moran D.A.P."/>
            <person name="Tomita M."/>
            <person name="Numata K."/>
            <person name="Arakawa K."/>
        </authorList>
    </citation>
    <scope>NUCLEOTIDE SEQUENCE</scope>
</reference>
<dbReference type="SUPFAM" id="SSF52540">
    <property type="entry name" value="P-loop containing nucleoside triphosphate hydrolases"/>
    <property type="match status" value="1"/>
</dbReference>
<dbReference type="Pfam" id="PF13476">
    <property type="entry name" value="AAA_23"/>
    <property type="match status" value="1"/>
</dbReference>
<dbReference type="PANTHER" id="PTHR19306:SF6">
    <property type="entry name" value="STRUCTURAL MAINTENANCE OF CHROMOSOMES PROTEIN 6"/>
    <property type="match status" value="1"/>
</dbReference>
<dbReference type="InterPro" id="IPR038729">
    <property type="entry name" value="Rad50/SbcC_AAA"/>
</dbReference>
<comment type="subcellular location">
    <subcellularLocation>
        <location evidence="2">Chromosome</location>
    </subcellularLocation>
    <subcellularLocation>
        <location evidence="1">Nucleus</location>
    </subcellularLocation>
</comment>
<evidence type="ECO:0000313" key="15">
    <source>
        <dbReference type="Proteomes" id="UP000886998"/>
    </source>
</evidence>
<keyword evidence="5" id="KW-0547">Nucleotide-binding</keyword>
<keyword evidence="6" id="KW-0227">DNA damage</keyword>
<keyword evidence="15" id="KW-1185">Reference proteome</keyword>
<accession>A0A8X7CRB3</accession>
<gene>
    <name evidence="14" type="primary">Smc6</name>
    <name evidence="14" type="ORF">TNIN_468851</name>
</gene>
<dbReference type="EMBL" id="BMAV01022686">
    <property type="protein sequence ID" value="GFY77841.1"/>
    <property type="molecule type" value="Genomic_DNA"/>
</dbReference>
<evidence type="ECO:0000256" key="6">
    <source>
        <dbReference type="ARBA" id="ARBA00022763"/>
    </source>
</evidence>
<keyword evidence="7" id="KW-0067">ATP-binding</keyword>
<evidence type="ECO:0000259" key="13">
    <source>
        <dbReference type="Pfam" id="PF13476"/>
    </source>
</evidence>
<protein>
    <submittedName>
        <fullName evidence="14">Structural maintenance of chromosomes protein 6</fullName>
    </submittedName>
</protein>
<dbReference type="GO" id="GO:0016887">
    <property type="term" value="F:ATP hydrolysis activity"/>
    <property type="evidence" value="ECO:0007669"/>
    <property type="project" value="InterPro"/>
</dbReference>
<keyword evidence="8 12" id="KW-0175">Coiled coil</keyword>
<organism evidence="14 15">
    <name type="scientific">Trichonephila inaurata madagascariensis</name>
    <dbReference type="NCBI Taxonomy" id="2747483"/>
    <lineage>
        <taxon>Eukaryota</taxon>
        <taxon>Metazoa</taxon>
        <taxon>Ecdysozoa</taxon>
        <taxon>Arthropoda</taxon>
        <taxon>Chelicerata</taxon>
        <taxon>Arachnida</taxon>
        <taxon>Araneae</taxon>
        <taxon>Araneomorphae</taxon>
        <taxon>Entelegynae</taxon>
        <taxon>Araneoidea</taxon>
        <taxon>Nephilidae</taxon>
        <taxon>Trichonephila</taxon>
        <taxon>Trichonephila inaurata</taxon>
    </lineage>
</organism>
<feature type="coiled-coil region" evidence="12">
    <location>
        <begin position="200"/>
        <end position="287"/>
    </location>
</feature>
<keyword evidence="9" id="KW-0233">DNA recombination</keyword>
<feature type="coiled-coil region" evidence="12">
    <location>
        <begin position="856"/>
        <end position="883"/>
    </location>
</feature>
<dbReference type="GO" id="GO:0005524">
    <property type="term" value="F:ATP binding"/>
    <property type="evidence" value="ECO:0007669"/>
    <property type="project" value="UniProtKB-KW"/>
</dbReference>
<proteinExistence type="inferred from homology"/>
<evidence type="ECO:0000256" key="12">
    <source>
        <dbReference type="SAM" id="Coils"/>
    </source>
</evidence>
<dbReference type="Proteomes" id="UP000886998">
    <property type="component" value="Unassembled WGS sequence"/>
</dbReference>
<dbReference type="GO" id="GO:0000724">
    <property type="term" value="P:double-strand break repair via homologous recombination"/>
    <property type="evidence" value="ECO:0007669"/>
    <property type="project" value="TreeGrafter"/>
</dbReference>
<keyword evidence="10" id="KW-0234">DNA repair</keyword>
<keyword evidence="4" id="KW-0158">Chromosome</keyword>
<comment type="caution">
    <text evidence="14">The sequence shown here is derived from an EMBL/GenBank/DDBJ whole genome shotgun (WGS) entry which is preliminary data.</text>
</comment>
<keyword evidence="11" id="KW-0539">Nucleus</keyword>
<dbReference type="GO" id="GO:0005634">
    <property type="term" value="C:nucleus"/>
    <property type="evidence" value="ECO:0007669"/>
    <property type="project" value="UniProtKB-SubCell"/>
</dbReference>